<sequence>MVESFDGSEFLSLRGLELLEIADRMARGNLSLWAPPCYFLVLSGVQFLLFEWKLGPMAQERVGWLQIFSISF</sequence>
<proteinExistence type="predicted"/>
<dbReference type="Gramene" id="mRNA:HanXRQr2_Chr05g0237671">
    <property type="protein sequence ID" value="mRNA:HanXRQr2_Chr05g0237671"/>
    <property type="gene ID" value="HanXRQr2_Chr05g0237671"/>
</dbReference>
<reference evidence="1" key="1">
    <citation type="journal article" date="2017" name="Nature">
        <title>The sunflower genome provides insights into oil metabolism, flowering and Asterid evolution.</title>
        <authorList>
            <person name="Badouin H."/>
            <person name="Gouzy J."/>
            <person name="Grassa C.J."/>
            <person name="Murat F."/>
            <person name="Staton S.E."/>
            <person name="Cottret L."/>
            <person name="Lelandais-Briere C."/>
            <person name="Owens G.L."/>
            <person name="Carrere S."/>
            <person name="Mayjonade B."/>
            <person name="Legrand L."/>
            <person name="Gill N."/>
            <person name="Kane N.C."/>
            <person name="Bowers J.E."/>
            <person name="Hubner S."/>
            <person name="Bellec A."/>
            <person name="Berard A."/>
            <person name="Berges H."/>
            <person name="Blanchet N."/>
            <person name="Boniface M.C."/>
            <person name="Brunel D."/>
            <person name="Catrice O."/>
            <person name="Chaidir N."/>
            <person name="Claudel C."/>
            <person name="Donnadieu C."/>
            <person name="Faraut T."/>
            <person name="Fievet G."/>
            <person name="Helmstetter N."/>
            <person name="King M."/>
            <person name="Knapp S.J."/>
            <person name="Lai Z."/>
            <person name="Le Paslier M.C."/>
            <person name="Lippi Y."/>
            <person name="Lorenzon L."/>
            <person name="Mandel J.R."/>
            <person name="Marage G."/>
            <person name="Marchand G."/>
            <person name="Marquand E."/>
            <person name="Bret-Mestries E."/>
            <person name="Morien E."/>
            <person name="Nambeesan S."/>
            <person name="Nguyen T."/>
            <person name="Pegot-Espagnet P."/>
            <person name="Pouilly N."/>
            <person name="Raftis F."/>
            <person name="Sallet E."/>
            <person name="Schiex T."/>
            <person name="Thomas J."/>
            <person name="Vandecasteele C."/>
            <person name="Vares D."/>
            <person name="Vear F."/>
            <person name="Vautrin S."/>
            <person name="Crespi M."/>
            <person name="Mangin B."/>
            <person name="Burke J.M."/>
            <person name="Salse J."/>
            <person name="Munos S."/>
            <person name="Vincourt P."/>
            <person name="Rieseberg L.H."/>
            <person name="Langlade N.B."/>
        </authorList>
    </citation>
    <scope>NUCLEOTIDE SEQUENCE</scope>
    <source>
        <tissue evidence="1">Leaves</tissue>
    </source>
</reference>
<dbReference type="EMBL" id="MNCJ02000320">
    <property type="protein sequence ID" value="KAF5807800.1"/>
    <property type="molecule type" value="Genomic_DNA"/>
</dbReference>
<accession>A0A9K3NQ35</accession>
<organism evidence="1 2">
    <name type="scientific">Helianthus annuus</name>
    <name type="common">Common sunflower</name>
    <dbReference type="NCBI Taxonomy" id="4232"/>
    <lineage>
        <taxon>Eukaryota</taxon>
        <taxon>Viridiplantae</taxon>
        <taxon>Streptophyta</taxon>
        <taxon>Embryophyta</taxon>
        <taxon>Tracheophyta</taxon>
        <taxon>Spermatophyta</taxon>
        <taxon>Magnoliopsida</taxon>
        <taxon>eudicotyledons</taxon>
        <taxon>Gunneridae</taxon>
        <taxon>Pentapetalae</taxon>
        <taxon>asterids</taxon>
        <taxon>campanulids</taxon>
        <taxon>Asterales</taxon>
        <taxon>Asteraceae</taxon>
        <taxon>Asteroideae</taxon>
        <taxon>Heliantheae alliance</taxon>
        <taxon>Heliantheae</taxon>
        <taxon>Helianthus</taxon>
    </lineage>
</organism>
<comment type="caution">
    <text evidence="1">The sequence shown here is derived from an EMBL/GenBank/DDBJ whole genome shotgun (WGS) entry which is preliminary data.</text>
</comment>
<gene>
    <name evidence="1" type="ORF">HanXRQr2_Chr05g0237671</name>
</gene>
<evidence type="ECO:0000313" key="1">
    <source>
        <dbReference type="EMBL" id="KAF5807800.1"/>
    </source>
</evidence>
<dbReference type="Proteomes" id="UP000215914">
    <property type="component" value="Unassembled WGS sequence"/>
</dbReference>
<dbReference type="AlphaFoldDB" id="A0A9K3NQ35"/>
<reference evidence="1" key="2">
    <citation type="submission" date="2020-06" db="EMBL/GenBank/DDBJ databases">
        <title>Helianthus annuus Genome sequencing and assembly Release 2.</title>
        <authorList>
            <person name="Gouzy J."/>
            <person name="Langlade N."/>
            <person name="Munos S."/>
        </authorList>
    </citation>
    <scope>NUCLEOTIDE SEQUENCE</scope>
    <source>
        <tissue evidence="1">Leaves</tissue>
    </source>
</reference>
<keyword evidence="2" id="KW-1185">Reference proteome</keyword>
<name>A0A9K3NQ35_HELAN</name>
<protein>
    <submittedName>
        <fullName evidence="1">Uncharacterized protein</fullName>
    </submittedName>
</protein>
<evidence type="ECO:0000313" key="2">
    <source>
        <dbReference type="Proteomes" id="UP000215914"/>
    </source>
</evidence>